<comment type="caution">
    <text evidence="2">The sequence shown here is derived from an EMBL/GenBank/DDBJ whole genome shotgun (WGS) entry which is preliminary data.</text>
</comment>
<keyword evidence="1" id="KW-0812">Transmembrane</keyword>
<accession>A0A645FAX9</accession>
<dbReference type="EMBL" id="VSSQ01056937">
    <property type="protein sequence ID" value="MPN10766.1"/>
    <property type="molecule type" value="Genomic_DNA"/>
</dbReference>
<keyword evidence="1" id="KW-1133">Transmembrane helix</keyword>
<keyword evidence="1" id="KW-0472">Membrane</keyword>
<reference evidence="2" key="1">
    <citation type="submission" date="2019-08" db="EMBL/GenBank/DDBJ databases">
        <authorList>
            <person name="Kucharzyk K."/>
            <person name="Murdoch R.W."/>
            <person name="Higgins S."/>
            <person name="Loffler F."/>
        </authorList>
    </citation>
    <scope>NUCLEOTIDE SEQUENCE</scope>
</reference>
<proteinExistence type="predicted"/>
<feature type="transmembrane region" description="Helical" evidence="1">
    <location>
        <begin position="20"/>
        <end position="38"/>
    </location>
</feature>
<evidence type="ECO:0000313" key="2">
    <source>
        <dbReference type="EMBL" id="MPN10766.1"/>
    </source>
</evidence>
<organism evidence="2">
    <name type="scientific">bioreactor metagenome</name>
    <dbReference type="NCBI Taxonomy" id="1076179"/>
    <lineage>
        <taxon>unclassified sequences</taxon>
        <taxon>metagenomes</taxon>
        <taxon>ecological metagenomes</taxon>
    </lineage>
</organism>
<evidence type="ECO:0000256" key="1">
    <source>
        <dbReference type="SAM" id="Phobius"/>
    </source>
</evidence>
<gene>
    <name evidence="2" type="ORF">SDC9_158063</name>
</gene>
<name>A0A645FAX9_9ZZZZ</name>
<dbReference type="AlphaFoldDB" id="A0A645FAX9"/>
<protein>
    <submittedName>
        <fullName evidence="2">Uncharacterized protein</fullName>
    </submittedName>
</protein>
<sequence>MNYHRVSLTKFLQEKLMTKILILHGVMEPIFILKVYGMHHPVQILDIPGWSFRMGVNLILGVMFPGITPEL</sequence>